<proteinExistence type="predicted"/>
<evidence type="ECO:0000313" key="1">
    <source>
        <dbReference type="EMBL" id="OBA23267.1"/>
    </source>
</evidence>
<protein>
    <submittedName>
        <fullName evidence="1">Uncharacterized protein</fullName>
    </submittedName>
</protein>
<dbReference type="AlphaFoldDB" id="A0A1A0HHB5"/>
<reference evidence="1 2" key="1">
    <citation type="submission" date="2016-05" db="EMBL/GenBank/DDBJ databases">
        <title>Comparative genomics of biotechnologically important yeasts.</title>
        <authorList>
            <consortium name="DOE Joint Genome Institute"/>
            <person name="Riley R."/>
            <person name="Haridas S."/>
            <person name="Wolfe K.H."/>
            <person name="Lopes M.R."/>
            <person name="Hittinger C.T."/>
            <person name="Goker M."/>
            <person name="Salamov A."/>
            <person name="Wisecaver J."/>
            <person name="Long T.M."/>
            <person name="Aerts A.L."/>
            <person name="Barry K."/>
            <person name="Choi C."/>
            <person name="Clum A."/>
            <person name="Coughlan A.Y."/>
            <person name="Deshpande S."/>
            <person name="Douglass A.P."/>
            <person name="Hanson S.J."/>
            <person name="Klenk H.-P."/>
            <person name="LaButti K."/>
            <person name="Lapidus A."/>
            <person name="Lindquist E."/>
            <person name="Lipzen A."/>
            <person name="Meier-kolthoff J.P."/>
            <person name="Ohm R.A."/>
            <person name="Otillar R.P."/>
            <person name="Pangilinan J."/>
            <person name="Peng Y."/>
            <person name="Rokas A."/>
            <person name="Rosa C.A."/>
            <person name="Scheuner C."/>
            <person name="Sibirny A.A."/>
            <person name="Slot J.C."/>
            <person name="Stielow J.B."/>
            <person name="Sun H."/>
            <person name="Kurtzman C.P."/>
            <person name="Blackwell M."/>
            <person name="Grigoriev I.V."/>
            <person name="Jeffries T.W."/>
        </authorList>
    </citation>
    <scope>NUCLEOTIDE SEQUENCE [LARGE SCALE GENOMIC DNA]</scope>
    <source>
        <strain evidence="1 2">NRRL YB-4993</strain>
    </source>
</reference>
<sequence>MCCWARRMYDAILYFRTNKINEPGPATISITALLPRVVFTGCETARVPEPAETTTSWTSSVQIILTPAPVQPSVIVFEKQVHSDRAHSRKCFLLCSHSGNLRRKNPILGHVADKTLNWLGNALQFSLYTCCNHYPGALSRASTRVLGHQKKSRKACLVLGT</sequence>
<gene>
    <name evidence="1" type="ORF">METBIDRAFT_103253</name>
</gene>
<name>A0A1A0HHB5_9ASCO</name>
<dbReference type="GeneID" id="30026714"/>
<dbReference type="RefSeq" id="XP_018713748.1">
    <property type="nucleotide sequence ID" value="XM_018853738.1"/>
</dbReference>
<dbReference type="Proteomes" id="UP000092555">
    <property type="component" value="Unassembled WGS sequence"/>
</dbReference>
<organism evidence="1 2">
    <name type="scientific">Metschnikowia bicuspidata var. bicuspidata NRRL YB-4993</name>
    <dbReference type="NCBI Taxonomy" id="869754"/>
    <lineage>
        <taxon>Eukaryota</taxon>
        <taxon>Fungi</taxon>
        <taxon>Dikarya</taxon>
        <taxon>Ascomycota</taxon>
        <taxon>Saccharomycotina</taxon>
        <taxon>Pichiomycetes</taxon>
        <taxon>Metschnikowiaceae</taxon>
        <taxon>Metschnikowia</taxon>
    </lineage>
</organism>
<comment type="caution">
    <text evidence="1">The sequence shown here is derived from an EMBL/GenBank/DDBJ whole genome shotgun (WGS) entry which is preliminary data.</text>
</comment>
<keyword evidence="2" id="KW-1185">Reference proteome</keyword>
<accession>A0A1A0HHB5</accession>
<evidence type="ECO:0000313" key="2">
    <source>
        <dbReference type="Proteomes" id="UP000092555"/>
    </source>
</evidence>
<dbReference type="EMBL" id="LXTC01000001">
    <property type="protein sequence ID" value="OBA23267.1"/>
    <property type="molecule type" value="Genomic_DNA"/>
</dbReference>